<name>A0A8J6E6H8_9EUKA</name>
<reference evidence="2" key="1">
    <citation type="submission" date="2021-05" db="EMBL/GenBank/DDBJ databases">
        <title>A free-living protist that lacks canonical eukaryotic 1 DNA replication and segregation systems.</title>
        <authorList>
            <person name="Salas-Leiva D.E."/>
            <person name="Tromer E.C."/>
            <person name="Curtis B.A."/>
            <person name="Jerlstrom-Hultqvist J."/>
            <person name="Kolisko M."/>
            <person name="Yi Z."/>
            <person name="Salas-Leiva J.S."/>
            <person name="Gallot-Lavallee L."/>
            <person name="Kops G.J.P.L."/>
            <person name="Archibald J.M."/>
            <person name="Simpson A.G.B."/>
            <person name="Roger A.J."/>
        </authorList>
    </citation>
    <scope>NUCLEOTIDE SEQUENCE</scope>
    <source>
        <strain evidence="2">BICM</strain>
    </source>
</reference>
<comment type="caution">
    <text evidence="2">The sequence shown here is derived from an EMBL/GenBank/DDBJ whole genome shotgun (WGS) entry which is preliminary data.</text>
</comment>
<evidence type="ECO:0000256" key="1">
    <source>
        <dbReference type="SAM" id="MobiDB-lite"/>
    </source>
</evidence>
<organism evidence="2 3">
    <name type="scientific">Carpediemonas membranifera</name>
    <dbReference type="NCBI Taxonomy" id="201153"/>
    <lineage>
        <taxon>Eukaryota</taxon>
        <taxon>Metamonada</taxon>
        <taxon>Carpediemonas-like organisms</taxon>
        <taxon>Carpediemonas</taxon>
    </lineage>
</organism>
<sequence>MGEPATPNDSKPMDTEQALMAAFHLSVLATASVPGDIPSLIRHAYSRHFNKVLPVERDSEINGASGSTTELESLQVMLSRIPPLKLTAQVLLDRALSILTDGPHLSMNVELTEGQELPVALYTLLQGTLWAILMEAGANPDLEPKPAAFKKSKKQGKAGKKRTPNPVSYAPEARCLWFLCRKFRFCHQVAEKDGNRYTWESLVHRMYMGRLFMIDCNHPMFSRVRMPRALEICSNGNTHIARTPKGMWGWGDNFMSQLGFEPENRRTPVDPTRLTFPACPKVAEYEAILPAWSKHELVTMLSLFGQVTFLVTPVGTVAASIMAGPFVGVGKLGFGNRFGGDLTNQHNFRPVPLPDGFVPDRIIHEERLVVLSMGDRQLIGGENSCGQLGLGHMDGLKTFVDLPFRVDRVMPSEEHNLFMSGKKLLYAGEVTPLYASLLHGFKADDYCETATPLRLPWRVTGILADYSFVLFAGEGESHVVTEEDSFTLPFEVCACEPFHLQYQNPAGQWFERKVTKGSAEVVECEAPERVQLVDPVVLVDLEPWSE</sequence>
<keyword evidence="3" id="KW-1185">Reference proteome</keyword>
<dbReference type="InterPro" id="IPR009091">
    <property type="entry name" value="RCC1/BLIP-II"/>
</dbReference>
<proteinExistence type="predicted"/>
<dbReference type="Proteomes" id="UP000717585">
    <property type="component" value="Unassembled WGS sequence"/>
</dbReference>
<dbReference type="EMBL" id="JAHDYR010000069">
    <property type="protein sequence ID" value="KAG9389575.1"/>
    <property type="molecule type" value="Genomic_DNA"/>
</dbReference>
<accession>A0A8J6E6H8</accession>
<dbReference type="Gene3D" id="2.130.10.30">
    <property type="entry name" value="Regulator of chromosome condensation 1/beta-lactamase-inhibitor protein II"/>
    <property type="match status" value="1"/>
</dbReference>
<dbReference type="AlphaFoldDB" id="A0A8J6E6H8"/>
<protein>
    <submittedName>
        <fullName evidence="2">Uncharacterized protein</fullName>
    </submittedName>
</protein>
<evidence type="ECO:0000313" key="3">
    <source>
        <dbReference type="Proteomes" id="UP000717585"/>
    </source>
</evidence>
<dbReference type="SUPFAM" id="SSF50985">
    <property type="entry name" value="RCC1/BLIP-II"/>
    <property type="match status" value="1"/>
</dbReference>
<feature type="compositionally biased region" description="Basic residues" evidence="1">
    <location>
        <begin position="148"/>
        <end position="163"/>
    </location>
</feature>
<gene>
    <name evidence="2" type="ORF">J8273_8868</name>
</gene>
<evidence type="ECO:0000313" key="2">
    <source>
        <dbReference type="EMBL" id="KAG9389575.1"/>
    </source>
</evidence>
<feature type="region of interest" description="Disordered" evidence="1">
    <location>
        <begin position="143"/>
        <end position="165"/>
    </location>
</feature>